<feature type="transmembrane region" description="Helical" evidence="2">
    <location>
        <begin position="495"/>
        <end position="515"/>
    </location>
</feature>
<feature type="transmembrane region" description="Helical" evidence="2">
    <location>
        <begin position="420"/>
        <end position="440"/>
    </location>
</feature>
<proteinExistence type="predicted"/>
<feature type="transmembrane region" description="Helical" evidence="2">
    <location>
        <begin position="131"/>
        <end position="153"/>
    </location>
</feature>
<feature type="region of interest" description="Disordered" evidence="1">
    <location>
        <begin position="33"/>
        <end position="120"/>
    </location>
</feature>
<keyword evidence="2" id="KW-0812">Transmembrane</keyword>
<dbReference type="PANTHER" id="PTHR24216:SF65">
    <property type="entry name" value="PAXILLIN-LIKE PROTEIN 1"/>
    <property type="match status" value="1"/>
</dbReference>
<feature type="compositionally biased region" description="Pro residues" evidence="1">
    <location>
        <begin position="98"/>
        <end position="110"/>
    </location>
</feature>
<feature type="transmembrane region" description="Helical" evidence="2">
    <location>
        <begin position="263"/>
        <end position="287"/>
    </location>
</feature>
<name>A0A087BPC5_BIFLN</name>
<dbReference type="InterPro" id="IPR026870">
    <property type="entry name" value="Zinc_ribbon_dom"/>
</dbReference>
<evidence type="ECO:0000313" key="5">
    <source>
        <dbReference type="Proteomes" id="UP000029024"/>
    </source>
</evidence>
<dbReference type="EMBL" id="JGZA01000004">
    <property type="protein sequence ID" value="KFI72875.1"/>
    <property type="molecule type" value="Genomic_DNA"/>
</dbReference>
<protein>
    <submittedName>
        <fullName evidence="4">Heme utilization or adhesion related exo protein</fullName>
    </submittedName>
</protein>
<feature type="transmembrane region" description="Helical" evidence="2">
    <location>
        <begin position="461"/>
        <end position="483"/>
    </location>
</feature>
<accession>A0A087BPC5</accession>
<evidence type="ECO:0000256" key="1">
    <source>
        <dbReference type="SAM" id="MobiDB-lite"/>
    </source>
</evidence>
<feature type="compositionally biased region" description="Low complexity" evidence="1">
    <location>
        <begin position="42"/>
        <end position="54"/>
    </location>
</feature>
<keyword evidence="2" id="KW-1133">Transmembrane helix</keyword>
<organism evidence="4 5">
    <name type="scientific">Bifidobacterium longum subsp. suis</name>
    <dbReference type="NCBI Taxonomy" id="1695"/>
    <lineage>
        <taxon>Bacteria</taxon>
        <taxon>Bacillati</taxon>
        <taxon>Actinomycetota</taxon>
        <taxon>Actinomycetes</taxon>
        <taxon>Bifidobacteriales</taxon>
        <taxon>Bifidobacteriaceae</taxon>
        <taxon>Bifidobacterium</taxon>
    </lineage>
</organism>
<evidence type="ECO:0000256" key="2">
    <source>
        <dbReference type="SAM" id="Phobius"/>
    </source>
</evidence>
<feature type="transmembrane region" description="Helical" evidence="2">
    <location>
        <begin position="219"/>
        <end position="243"/>
    </location>
</feature>
<feature type="compositionally biased region" description="Low complexity" evidence="1">
    <location>
        <begin position="62"/>
        <end position="97"/>
    </location>
</feature>
<dbReference type="PANTHER" id="PTHR24216">
    <property type="entry name" value="PAXILLIN-RELATED"/>
    <property type="match status" value="1"/>
</dbReference>
<feature type="domain" description="Zinc-ribbon" evidence="3">
    <location>
        <begin position="2"/>
        <end position="24"/>
    </location>
</feature>
<feature type="transmembrane region" description="Helical" evidence="2">
    <location>
        <begin position="299"/>
        <end position="319"/>
    </location>
</feature>
<keyword evidence="2" id="KW-0472">Membrane</keyword>
<comment type="caution">
    <text evidence="4">The sequence shown here is derived from an EMBL/GenBank/DDBJ whole genome shotgun (WGS) entry which is preliminary data.</text>
</comment>
<dbReference type="AlphaFoldDB" id="A0A087BPC5"/>
<evidence type="ECO:0000259" key="3">
    <source>
        <dbReference type="Pfam" id="PF13240"/>
    </source>
</evidence>
<dbReference type="Proteomes" id="UP000029024">
    <property type="component" value="Unassembled WGS sequence"/>
</dbReference>
<feature type="transmembrane region" description="Helical" evidence="2">
    <location>
        <begin position="339"/>
        <end position="366"/>
    </location>
</feature>
<feature type="transmembrane region" description="Helical" evidence="2">
    <location>
        <begin position="186"/>
        <end position="207"/>
    </location>
</feature>
<dbReference type="Pfam" id="PF13240">
    <property type="entry name" value="Zn_Ribbon_1"/>
    <property type="match status" value="1"/>
</dbReference>
<gene>
    <name evidence="4" type="ORF">BLSS_0711</name>
</gene>
<reference evidence="4 5" key="1">
    <citation type="submission" date="2014-03" db="EMBL/GenBank/DDBJ databases">
        <title>Genomics of Bifidobacteria.</title>
        <authorList>
            <person name="Ventura M."/>
            <person name="Milani C."/>
            <person name="Lugli G.A."/>
        </authorList>
    </citation>
    <scope>NUCLEOTIDE SEQUENCE [LARGE SCALE GENOMIC DNA]</scope>
    <source>
        <strain evidence="4 5">LMG 21814</strain>
    </source>
</reference>
<feature type="transmembrane region" description="Helical" evidence="2">
    <location>
        <begin position="373"/>
        <end position="400"/>
    </location>
</feature>
<feature type="transmembrane region" description="Helical" evidence="2">
    <location>
        <begin position="646"/>
        <end position="667"/>
    </location>
</feature>
<evidence type="ECO:0000313" key="4">
    <source>
        <dbReference type="EMBL" id="KFI72875.1"/>
    </source>
</evidence>
<sequence length="966" mass="100123">MFCPNCGAAVREGAQFCGSCGNHLAAASAPAAATPAAPTPGQPTGAVPTTAQPAAPAPSIPLPGAAAVQPTPQPAAQPQAQPAGGPAFTAPTTAIPNPGQPGPSPAPAAPAQPISSSPLGKELFGAPNMQTIGIAAGIGTAAALVLSIFPAIAMNSMSTAAPSLGADSTLNQAVGGMFITGNGMNFFHYLFLSLVMGLSGGIHFDIVDLSSSSMDASNMMSYPLGLTGLALLVGTAFGAFMLARSKSIRFKFTGLVSGFITGLLPAVVITLLAAIAAAPLASGTTIVAKVTGATVRTFFMAYLLSALGALAGYALAQYASDSKNAFGATWQWAHRVRGYTRTVVSVLSFQLALLFIVGLVALFAVAFSSGQGILILTFPVTLLMIGEFFFTWGTFGAITLTESGQLPQDLSLFSINLSVTVWPIWILFAVFLVLTFYTALRVSARNLYDRAYMGWQHCWKAPIAIMVFWAIATLLMGTMGNRISVTQVQTTGPAMWYFLVMGLWAFLVEVVALTFGPTMVVSMPGLWALLVGGTVRATPQPVVDYIYASGAMVGKWPTWGKPSAGVGTGANAAQPHVNVTPTSAGQPPVAGVGVPAPAAPGAPAAPATPGAPGTTFATAAPTTPGAAPVAAPGATSTTMNEQQKKIFIIVGAVAGFLVLFGIVYGVLSSAVFSAKSVANSYVAAISSGDYDKANTIADPHVDTNQRALLTSKASSGENTHITNARISQTSNNADGTVSAQLTYTLEGKEVTGDSIKMVANGSKFLIFKNWTVAEPLVKTISVYAPSSLGSITVNGVTVTPKNAVNNDADETGNYRLKVYPGVYKVGVVKSDYYTAKTVSLSTNSSDSGTLDAQPTDKLTSEIDTAVKSKLDECAASTDAEPQGCPFSYYTSNSSRYRNFKWTIDGYPKVTSVSLSDSSFNTDEGDVTANYEYRYSDGWEPEDDSSTFSVYGTFTIKDNKVSVEFSE</sequence>